<evidence type="ECO:0000313" key="1">
    <source>
        <dbReference type="EMBL" id="KAK9102670.1"/>
    </source>
</evidence>
<dbReference type="AlphaFoldDB" id="A0AAP0EZP5"/>
<dbReference type="Proteomes" id="UP001417504">
    <property type="component" value="Unassembled WGS sequence"/>
</dbReference>
<accession>A0AAP0EZP5</accession>
<dbReference type="EMBL" id="JBBNAE010000008">
    <property type="protein sequence ID" value="KAK9102670.1"/>
    <property type="molecule type" value="Genomic_DNA"/>
</dbReference>
<comment type="caution">
    <text evidence="1">The sequence shown here is derived from an EMBL/GenBank/DDBJ whole genome shotgun (WGS) entry which is preliminary data.</text>
</comment>
<sequence>MLAINCIKLSTLEEFDPCSWPVNLGLRICCCDNYSKNPFFSGFNCFFRF</sequence>
<reference evidence="1 2" key="1">
    <citation type="submission" date="2024-01" db="EMBL/GenBank/DDBJ databases">
        <title>Genome assemblies of Stephania.</title>
        <authorList>
            <person name="Yang L."/>
        </authorList>
    </citation>
    <scope>NUCLEOTIDE SEQUENCE [LARGE SCALE GENOMIC DNA]</scope>
    <source>
        <strain evidence="1">QJT</strain>
        <tissue evidence="1">Leaf</tissue>
    </source>
</reference>
<keyword evidence="2" id="KW-1185">Reference proteome</keyword>
<evidence type="ECO:0000313" key="2">
    <source>
        <dbReference type="Proteomes" id="UP001417504"/>
    </source>
</evidence>
<protein>
    <submittedName>
        <fullName evidence="1">Uncharacterized protein</fullName>
    </submittedName>
</protein>
<name>A0AAP0EZP5_9MAGN</name>
<organism evidence="1 2">
    <name type="scientific">Stephania japonica</name>
    <dbReference type="NCBI Taxonomy" id="461633"/>
    <lineage>
        <taxon>Eukaryota</taxon>
        <taxon>Viridiplantae</taxon>
        <taxon>Streptophyta</taxon>
        <taxon>Embryophyta</taxon>
        <taxon>Tracheophyta</taxon>
        <taxon>Spermatophyta</taxon>
        <taxon>Magnoliopsida</taxon>
        <taxon>Ranunculales</taxon>
        <taxon>Menispermaceae</taxon>
        <taxon>Menispermoideae</taxon>
        <taxon>Cissampelideae</taxon>
        <taxon>Stephania</taxon>
    </lineage>
</organism>
<gene>
    <name evidence="1" type="ORF">Sjap_019924</name>
</gene>
<proteinExistence type="predicted"/>